<name>A0A9J6G0E6_HAELO</name>
<feature type="compositionally biased region" description="Basic residues" evidence="1">
    <location>
        <begin position="66"/>
        <end position="75"/>
    </location>
</feature>
<organism evidence="2 3">
    <name type="scientific">Haemaphysalis longicornis</name>
    <name type="common">Bush tick</name>
    <dbReference type="NCBI Taxonomy" id="44386"/>
    <lineage>
        <taxon>Eukaryota</taxon>
        <taxon>Metazoa</taxon>
        <taxon>Ecdysozoa</taxon>
        <taxon>Arthropoda</taxon>
        <taxon>Chelicerata</taxon>
        <taxon>Arachnida</taxon>
        <taxon>Acari</taxon>
        <taxon>Parasitiformes</taxon>
        <taxon>Ixodida</taxon>
        <taxon>Ixodoidea</taxon>
        <taxon>Ixodidae</taxon>
        <taxon>Haemaphysalinae</taxon>
        <taxon>Haemaphysalis</taxon>
    </lineage>
</organism>
<evidence type="ECO:0000313" key="3">
    <source>
        <dbReference type="Proteomes" id="UP000821853"/>
    </source>
</evidence>
<dbReference type="VEuPathDB" id="VectorBase:HLOH_057412"/>
<dbReference type="EMBL" id="JABSTR010000005">
    <property type="protein sequence ID" value="KAH9371894.1"/>
    <property type="molecule type" value="Genomic_DNA"/>
</dbReference>
<reference evidence="2 3" key="1">
    <citation type="journal article" date="2020" name="Cell">
        <title>Large-Scale Comparative Analyses of Tick Genomes Elucidate Their Genetic Diversity and Vector Capacities.</title>
        <authorList>
            <consortium name="Tick Genome and Microbiome Consortium (TIGMIC)"/>
            <person name="Jia N."/>
            <person name="Wang J."/>
            <person name="Shi W."/>
            <person name="Du L."/>
            <person name="Sun Y."/>
            <person name="Zhan W."/>
            <person name="Jiang J.F."/>
            <person name="Wang Q."/>
            <person name="Zhang B."/>
            <person name="Ji P."/>
            <person name="Bell-Sakyi L."/>
            <person name="Cui X.M."/>
            <person name="Yuan T.T."/>
            <person name="Jiang B.G."/>
            <person name="Yang W.F."/>
            <person name="Lam T.T."/>
            <person name="Chang Q.C."/>
            <person name="Ding S.J."/>
            <person name="Wang X.J."/>
            <person name="Zhu J.G."/>
            <person name="Ruan X.D."/>
            <person name="Zhao L."/>
            <person name="Wei J.T."/>
            <person name="Ye R.Z."/>
            <person name="Que T.C."/>
            <person name="Du C.H."/>
            <person name="Zhou Y.H."/>
            <person name="Cheng J.X."/>
            <person name="Dai P.F."/>
            <person name="Guo W.B."/>
            <person name="Han X.H."/>
            <person name="Huang E.J."/>
            <person name="Li L.F."/>
            <person name="Wei W."/>
            <person name="Gao Y.C."/>
            <person name="Liu J.Z."/>
            <person name="Shao H.Z."/>
            <person name="Wang X."/>
            <person name="Wang C.C."/>
            <person name="Yang T.C."/>
            <person name="Huo Q.B."/>
            <person name="Li W."/>
            <person name="Chen H.Y."/>
            <person name="Chen S.E."/>
            <person name="Zhou L.G."/>
            <person name="Ni X.B."/>
            <person name="Tian J.H."/>
            <person name="Sheng Y."/>
            <person name="Liu T."/>
            <person name="Pan Y.S."/>
            <person name="Xia L.Y."/>
            <person name="Li J."/>
            <person name="Zhao F."/>
            <person name="Cao W.C."/>
        </authorList>
    </citation>
    <scope>NUCLEOTIDE SEQUENCE [LARGE SCALE GENOMIC DNA]</scope>
    <source>
        <strain evidence="2">HaeL-2018</strain>
    </source>
</reference>
<protein>
    <submittedName>
        <fullName evidence="2">Uncharacterized protein</fullName>
    </submittedName>
</protein>
<evidence type="ECO:0000256" key="1">
    <source>
        <dbReference type="SAM" id="MobiDB-lite"/>
    </source>
</evidence>
<gene>
    <name evidence="2" type="ORF">HPB48_019338</name>
</gene>
<dbReference type="AlphaFoldDB" id="A0A9J6G0E6"/>
<feature type="region of interest" description="Disordered" evidence="1">
    <location>
        <begin position="44"/>
        <end position="94"/>
    </location>
</feature>
<evidence type="ECO:0000313" key="2">
    <source>
        <dbReference type="EMBL" id="KAH9371894.1"/>
    </source>
</evidence>
<proteinExistence type="predicted"/>
<sequence>MLEQMRKITKEPQVVTSYLAMNAACASTRRRGRTIKVQPTGIARRRPGVNRGAGRVPAGRPAKSWASRKAKRPHALKVSVRDEVPHAKSHGAAH</sequence>
<dbReference type="OrthoDB" id="6783205at2759"/>
<accession>A0A9J6G0E6</accession>
<dbReference type="Proteomes" id="UP000821853">
    <property type="component" value="Chromosome 3"/>
</dbReference>
<keyword evidence="3" id="KW-1185">Reference proteome</keyword>
<dbReference type="OMA" id="AKSHGTN"/>
<comment type="caution">
    <text evidence="2">The sequence shown here is derived from an EMBL/GenBank/DDBJ whole genome shotgun (WGS) entry which is preliminary data.</text>
</comment>